<evidence type="ECO:0000256" key="1">
    <source>
        <dbReference type="SAM" id="MobiDB-lite"/>
    </source>
</evidence>
<evidence type="ECO:0000313" key="2">
    <source>
        <dbReference type="EMBL" id="CEL07747.1"/>
    </source>
</evidence>
<dbReference type="EMBL" id="CDMC01000010">
    <property type="protein sequence ID" value="CEL07747.1"/>
    <property type="molecule type" value="Genomic_DNA"/>
</dbReference>
<feature type="region of interest" description="Disordered" evidence="1">
    <location>
        <begin position="96"/>
        <end position="286"/>
    </location>
</feature>
<name>A0A0U5G865_ASPCI</name>
<dbReference type="STRING" id="454130.A0A0U5G865"/>
<feature type="compositionally biased region" description="Low complexity" evidence="1">
    <location>
        <begin position="33"/>
        <end position="45"/>
    </location>
</feature>
<protein>
    <submittedName>
        <fullName evidence="2">Uncharacterized protein</fullName>
    </submittedName>
</protein>
<feature type="compositionally biased region" description="Low complexity" evidence="1">
    <location>
        <begin position="200"/>
        <end position="214"/>
    </location>
</feature>
<evidence type="ECO:0000313" key="3">
    <source>
        <dbReference type="Proteomes" id="UP000054771"/>
    </source>
</evidence>
<feature type="compositionally biased region" description="Low complexity" evidence="1">
    <location>
        <begin position="1"/>
        <end position="12"/>
    </location>
</feature>
<feature type="compositionally biased region" description="Low complexity" evidence="1">
    <location>
        <begin position="64"/>
        <end position="74"/>
    </location>
</feature>
<sequence length="286" mass="29221">MHGKMTTPTLINLPPPPSDPVTPSDMGPGTPNSTTTSLSALSTTAIKDGHQGQPLGHGRHAHHSSSTSVSSTNTLEAERADRISRLAGLERVATARAGGAGHPATAPSLAYTPGYFDSGTGFKERSTVGSASATGSVGARTTWASGSDAFDADKMSEDPDDGVSSVGNISDEGDASLVGFGEGASTMSGPISHPGINRTSSGRPSSIGSPSRGRANNPMTSYSPHFGESATMQSTMAGSASATPEPTHDARMVDGMTYDPDVVDTTVRTPRLATPGYSEDPHSERH</sequence>
<gene>
    <name evidence="2" type="ORF">ASPCAL10902</name>
</gene>
<keyword evidence="3" id="KW-1185">Reference proteome</keyword>
<dbReference type="OrthoDB" id="5315820at2759"/>
<dbReference type="OMA" id="NEDARMV"/>
<dbReference type="AlphaFoldDB" id="A0A0U5G865"/>
<accession>A0A0U5G865</accession>
<feature type="compositionally biased region" description="Polar residues" evidence="1">
    <location>
        <begin position="230"/>
        <end position="244"/>
    </location>
</feature>
<proteinExistence type="predicted"/>
<organism evidence="2 3">
    <name type="scientific">Aspergillus calidoustus</name>
    <dbReference type="NCBI Taxonomy" id="454130"/>
    <lineage>
        <taxon>Eukaryota</taxon>
        <taxon>Fungi</taxon>
        <taxon>Dikarya</taxon>
        <taxon>Ascomycota</taxon>
        <taxon>Pezizomycotina</taxon>
        <taxon>Eurotiomycetes</taxon>
        <taxon>Eurotiomycetidae</taxon>
        <taxon>Eurotiales</taxon>
        <taxon>Aspergillaceae</taxon>
        <taxon>Aspergillus</taxon>
        <taxon>Aspergillus subgen. Nidulantes</taxon>
    </lineage>
</organism>
<feature type="region of interest" description="Disordered" evidence="1">
    <location>
        <begin position="1"/>
        <end position="82"/>
    </location>
</feature>
<reference evidence="3" key="1">
    <citation type="journal article" date="2016" name="Genome Announc.">
        <title>Draft genome sequences of fungus Aspergillus calidoustus.</title>
        <authorList>
            <person name="Horn F."/>
            <person name="Linde J."/>
            <person name="Mattern D.J."/>
            <person name="Walther G."/>
            <person name="Guthke R."/>
            <person name="Scherlach K."/>
            <person name="Martin K."/>
            <person name="Brakhage A.A."/>
            <person name="Petzke L."/>
            <person name="Valiante V."/>
        </authorList>
    </citation>
    <scope>NUCLEOTIDE SEQUENCE [LARGE SCALE GENOMIC DNA]</scope>
    <source>
        <strain evidence="3">SF006504</strain>
    </source>
</reference>
<dbReference type="Proteomes" id="UP000054771">
    <property type="component" value="Unassembled WGS sequence"/>
</dbReference>